<keyword evidence="2" id="KW-1185">Reference proteome</keyword>
<organism evidence="1 2">
    <name type="scientific">Bacillus daqingensis</name>
    <dbReference type="NCBI Taxonomy" id="872396"/>
    <lineage>
        <taxon>Bacteria</taxon>
        <taxon>Bacillati</taxon>
        <taxon>Bacillota</taxon>
        <taxon>Bacilli</taxon>
        <taxon>Bacillales</taxon>
        <taxon>Bacillaceae</taxon>
        <taxon>Bacillus</taxon>
    </lineage>
</organism>
<dbReference type="Proteomes" id="UP001595896">
    <property type="component" value="Unassembled WGS sequence"/>
</dbReference>
<sequence length="55" mass="6438">MHESGSYRLSASIQSSDAGKKMYYIVLTPMREDLPPHLYNTENWTVYLFVQRLLS</sequence>
<protein>
    <submittedName>
        <fullName evidence="1">Uncharacterized protein</fullName>
    </submittedName>
</protein>
<reference evidence="2" key="1">
    <citation type="journal article" date="2019" name="Int. J. Syst. Evol. Microbiol.">
        <title>The Global Catalogue of Microorganisms (GCM) 10K type strain sequencing project: providing services to taxonomists for standard genome sequencing and annotation.</title>
        <authorList>
            <consortium name="The Broad Institute Genomics Platform"/>
            <consortium name="The Broad Institute Genome Sequencing Center for Infectious Disease"/>
            <person name="Wu L."/>
            <person name="Ma J."/>
        </authorList>
    </citation>
    <scope>NUCLEOTIDE SEQUENCE [LARGE SCALE GENOMIC DNA]</scope>
    <source>
        <strain evidence="2">JCM 12165</strain>
    </source>
</reference>
<proteinExistence type="predicted"/>
<name>A0ABV9P1F4_9BACI</name>
<comment type="caution">
    <text evidence="1">The sequence shown here is derived from an EMBL/GenBank/DDBJ whole genome shotgun (WGS) entry which is preliminary data.</text>
</comment>
<dbReference type="RefSeq" id="WP_377910520.1">
    <property type="nucleotide sequence ID" value="NZ_JBHSGK010000020.1"/>
</dbReference>
<evidence type="ECO:0000313" key="1">
    <source>
        <dbReference type="EMBL" id="MFC4737929.1"/>
    </source>
</evidence>
<gene>
    <name evidence="1" type="ORF">ACFO4L_15215</name>
</gene>
<dbReference type="EMBL" id="JBHSGK010000020">
    <property type="protein sequence ID" value="MFC4737929.1"/>
    <property type="molecule type" value="Genomic_DNA"/>
</dbReference>
<accession>A0ABV9P1F4</accession>
<evidence type="ECO:0000313" key="2">
    <source>
        <dbReference type="Proteomes" id="UP001595896"/>
    </source>
</evidence>